<accession>A0A537IZK8</accession>
<dbReference type="SUPFAM" id="SSF53756">
    <property type="entry name" value="UDP-Glycosyltransferase/glycogen phosphorylase"/>
    <property type="match status" value="1"/>
</dbReference>
<dbReference type="Pfam" id="PF13692">
    <property type="entry name" value="Glyco_trans_1_4"/>
    <property type="match status" value="1"/>
</dbReference>
<comment type="caution">
    <text evidence="2">The sequence shown here is derived from an EMBL/GenBank/DDBJ whole genome shotgun (WGS) entry which is preliminary data.</text>
</comment>
<gene>
    <name evidence="2" type="ORF">E6H05_02880</name>
</gene>
<evidence type="ECO:0000313" key="2">
    <source>
        <dbReference type="EMBL" id="TMI76707.1"/>
    </source>
</evidence>
<evidence type="ECO:0000259" key="1">
    <source>
        <dbReference type="Pfam" id="PF13579"/>
    </source>
</evidence>
<keyword evidence="2" id="KW-0808">Transferase</keyword>
<dbReference type="PANTHER" id="PTHR12526">
    <property type="entry name" value="GLYCOSYLTRANSFERASE"/>
    <property type="match status" value="1"/>
</dbReference>
<proteinExistence type="predicted"/>
<reference evidence="2 3" key="1">
    <citation type="journal article" date="2019" name="Nat. Microbiol.">
        <title>Mediterranean grassland soil C-N compound turnover is dependent on rainfall and depth, and is mediated by genomically divergent microorganisms.</title>
        <authorList>
            <person name="Diamond S."/>
            <person name="Andeer P.F."/>
            <person name="Li Z."/>
            <person name="Crits-Christoph A."/>
            <person name="Burstein D."/>
            <person name="Anantharaman K."/>
            <person name="Lane K.R."/>
            <person name="Thomas B.C."/>
            <person name="Pan C."/>
            <person name="Northen T.R."/>
            <person name="Banfield J.F."/>
        </authorList>
    </citation>
    <scope>NUCLEOTIDE SEQUENCE [LARGE SCALE GENOMIC DNA]</scope>
    <source>
        <strain evidence="2">NP_8</strain>
    </source>
</reference>
<dbReference type="EMBL" id="VBAP01000013">
    <property type="protein sequence ID" value="TMI76707.1"/>
    <property type="molecule type" value="Genomic_DNA"/>
</dbReference>
<name>A0A537IZK8_9BACT</name>
<sequence length="400" mass="44355">MTGSPRMGHKLRVGILGTRGIPAHYGGFETCAEEVSVGLVARGHDVTVYCRRGNAPGDPVEYKGVRLRYRSHFAGKASGTLTHALTCTWDAIRRDFDVLLYFNAATGPVAWLARLTRRTPVVLNVDGLEWKRRKWGPIGRAYYVLAEWATTKVVDRIIADSLTIQRYYVERWGTPSTFVPYGAHLGGPERPEVLGEYGLEPRSYFLVVGRLEPDNNADLIVEAFGRVATDKVLVIVGGAGYRSSFAEELRRGAGPRVRFVGPVYRPGHLRELYCGAFAYVHGHEVGGTNPALLQALGSGCCVLALDVPFNAEVVQEAALPYRRDPDDLATQMRRVLADPRLVDRLRRSGPERVREAYRWDRVIDGYERILERAVEGGYHAAPAADVAYPLPAVSQHADRD</sequence>
<dbReference type="Proteomes" id="UP000318834">
    <property type="component" value="Unassembled WGS sequence"/>
</dbReference>
<protein>
    <submittedName>
        <fullName evidence="2">Glycosyltransferase family 1 protein</fullName>
    </submittedName>
</protein>
<dbReference type="Gene3D" id="3.40.50.2000">
    <property type="entry name" value="Glycogen Phosphorylase B"/>
    <property type="match status" value="2"/>
</dbReference>
<dbReference type="Pfam" id="PF13579">
    <property type="entry name" value="Glyco_trans_4_4"/>
    <property type="match status" value="1"/>
</dbReference>
<dbReference type="AlphaFoldDB" id="A0A537IZK8"/>
<dbReference type="InterPro" id="IPR028098">
    <property type="entry name" value="Glyco_trans_4-like_N"/>
</dbReference>
<organism evidence="2 3">
    <name type="scientific">Candidatus Segetimicrobium genomatis</name>
    <dbReference type="NCBI Taxonomy" id="2569760"/>
    <lineage>
        <taxon>Bacteria</taxon>
        <taxon>Bacillati</taxon>
        <taxon>Candidatus Sysuimicrobiota</taxon>
        <taxon>Candidatus Sysuimicrobiia</taxon>
        <taxon>Candidatus Sysuimicrobiales</taxon>
        <taxon>Candidatus Segetimicrobiaceae</taxon>
        <taxon>Candidatus Segetimicrobium</taxon>
    </lineage>
</organism>
<dbReference type="PANTHER" id="PTHR12526:SF636">
    <property type="entry name" value="BLL3647 PROTEIN"/>
    <property type="match status" value="1"/>
</dbReference>
<feature type="domain" description="Glycosyltransferase subfamily 4-like N-terminal" evidence="1">
    <location>
        <begin position="26"/>
        <end position="181"/>
    </location>
</feature>
<evidence type="ECO:0000313" key="3">
    <source>
        <dbReference type="Proteomes" id="UP000318834"/>
    </source>
</evidence>
<dbReference type="GO" id="GO:0016757">
    <property type="term" value="F:glycosyltransferase activity"/>
    <property type="evidence" value="ECO:0007669"/>
    <property type="project" value="TreeGrafter"/>
</dbReference>